<evidence type="ECO:0000259" key="1">
    <source>
        <dbReference type="PROSITE" id="PS50883"/>
    </source>
</evidence>
<dbReference type="RefSeq" id="WP_216009306.1">
    <property type="nucleotide sequence ID" value="NZ_JAHKPV010000021.1"/>
</dbReference>
<dbReference type="SMART" id="SM00267">
    <property type="entry name" value="GGDEF"/>
    <property type="match status" value="1"/>
</dbReference>
<dbReference type="Pfam" id="PF01814">
    <property type="entry name" value="Hemerythrin"/>
    <property type="match status" value="1"/>
</dbReference>
<accession>A0ABS6ADE2</accession>
<dbReference type="NCBIfam" id="NF033749">
    <property type="entry name" value="bact_hemeryth"/>
    <property type="match status" value="1"/>
</dbReference>
<dbReference type="InterPro" id="IPR000160">
    <property type="entry name" value="GGDEF_dom"/>
</dbReference>
<dbReference type="CDD" id="cd01948">
    <property type="entry name" value="EAL"/>
    <property type="match status" value="1"/>
</dbReference>
<evidence type="ECO:0000259" key="2">
    <source>
        <dbReference type="PROSITE" id="PS50887"/>
    </source>
</evidence>
<dbReference type="CDD" id="cd12107">
    <property type="entry name" value="Hemerythrin"/>
    <property type="match status" value="1"/>
</dbReference>
<dbReference type="InterPro" id="IPR001633">
    <property type="entry name" value="EAL_dom"/>
</dbReference>
<dbReference type="PANTHER" id="PTHR33121:SF71">
    <property type="entry name" value="OXYGEN SENSOR PROTEIN DOSP"/>
    <property type="match status" value="1"/>
</dbReference>
<organism evidence="3 4">
    <name type="scientific">Marinobacter salexigens</name>
    <dbReference type="NCBI Taxonomy" id="1925763"/>
    <lineage>
        <taxon>Bacteria</taxon>
        <taxon>Pseudomonadati</taxon>
        <taxon>Pseudomonadota</taxon>
        <taxon>Gammaproteobacteria</taxon>
        <taxon>Pseudomonadales</taxon>
        <taxon>Marinobacteraceae</taxon>
        <taxon>Marinobacter</taxon>
    </lineage>
</organism>
<name>A0ABS6ADE2_9GAMM</name>
<sequence length="661" mass="74590">MSDNDTAVFEIFPWNRNFETGIDEIDQQHRVLVEILNRLAWHFASSTSELQCDHILDELLAYAAYHFKAEEELWEAALGDQEMVRNHHDGHQLFFVQIQMFRSSKEPEEKVMAELFNYLTRWLAFHILESDRRMALTIKAVERGLSIPEARKDVDSELSGVVSVMVSALLEIYSKLSAGTIQLMREKMARLRAEDELARLQHDKLSAALEQQATDHEEQLQFLAYSDPVTGLMNRNGMLREIRHVIQQEQLPRESVALISIDLDNFHKVNARFGEECADRLLGVLARRWKDAMVQGGQLARISGDEFVVLLLDSGKVESQLTALRLTAEQPFVLNGGSISMAFTAGVVRFPHDGADDGDTILRQADHTLFRAKQEQKGSWLFLDADAQRQSVVRQQLLADVREGLIENQFLLLYQPKVCLRSGRVIGVEALIRWDHPDKGILSPIDFLPALEHHPLMVDIGEWVIDQALRQMSVWDSEGLALDVGVNIAAVHLQHPNFVARLARALDYYPQVAPHRLDLEILETAALGELDKASDIIRDCESLGVTFSLDDFGTGYSSLSYLKQLPVNTLKIDQGFVNGALSNADDIAILKGIIGLANAFDRNLVAEGVETMEHGKLLIRLGCYDAQGYAIARPMKPEKIAAWKKQWRPYPEWSAGETIKQ</sequence>
<dbReference type="Proteomes" id="UP000753376">
    <property type="component" value="Unassembled WGS sequence"/>
</dbReference>
<dbReference type="Pfam" id="PF00990">
    <property type="entry name" value="GGDEF"/>
    <property type="match status" value="1"/>
</dbReference>
<evidence type="ECO:0000313" key="4">
    <source>
        <dbReference type="Proteomes" id="UP000753376"/>
    </source>
</evidence>
<evidence type="ECO:0000313" key="3">
    <source>
        <dbReference type="EMBL" id="MBU2875525.1"/>
    </source>
</evidence>
<keyword evidence="4" id="KW-1185">Reference proteome</keyword>
<protein>
    <submittedName>
        <fullName evidence="3">Bacteriohemerythrin</fullName>
    </submittedName>
</protein>
<reference evidence="3 4" key="1">
    <citation type="submission" date="2021-05" db="EMBL/GenBank/DDBJ databases">
        <title>Draft genomes of bacteria isolated from model marine particles.</title>
        <authorList>
            <person name="Datta M.S."/>
            <person name="Schwartzman J.A."/>
            <person name="Enke T.N."/>
            <person name="Saavedra J."/>
            <person name="Cermak N."/>
            <person name="Cordero O.X."/>
        </authorList>
    </citation>
    <scope>NUCLEOTIDE SEQUENCE [LARGE SCALE GENOMIC DNA]</scope>
    <source>
        <strain evidence="3 4">D2M19</strain>
    </source>
</reference>
<comment type="caution">
    <text evidence="3">The sequence shown here is derived from an EMBL/GenBank/DDBJ whole genome shotgun (WGS) entry which is preliminary data.</text>
</comment>
<dbReference type="PROSITE" id="PS50883">
    <property type="entry name" value="EAL"/>
    <property type="match status" value="1"/>
</dbReference>
<dbReference type="Pfam" id="PF00563">
    <property type="entry name" value="EAL"/>
    <property type="match status" value="1"/>
</dbReference>
<gene>
    <name evidence="3" type="ORF">KO508_16120</name>
</gene>
<dbReference type="InterPro" id="IPR012827">
    <property type="entry name" value="Hemerythrin_metal-bd"/>
</dbReference>
<dbReference type="SMART" id="SM00052">
    <property type="entry name" value="EAL"/>
    <property type="match status" value="1"/>
</dbReference>
<feature type="domain" description="EAL" evidence="1">
    <location>
        <begin position="394"/>
        <end position="648"/>
    </location>
</feature>
<dbReference type="NCBIfam" id="TIGR02481">
    <property type="entry name" value="hemeryth_dom"/>
    <property type="match status" value="1"/>
</dbReference>
<dbReference type="EMBL" id="JAHKPV010000021">
    <property type="protein sequence ID" value="MBU2875525.1"/>
    <property type="molecule type" value="Genomic_DNA"/>
</dbReference>
<dbReference type="InterPro" id="IPR050706">
    <property type="entry name" value="Cyclic-di-GMP_PDE-like"/>
</dbReference>
<dbReference type="InterPro" id="IPR012312">
    <property type="entry name" value="Hemerythrin-like"/>
</dbReference>
<dbReference type="CDD" id="cd01949">
    <property type="entry name" value="GGDEF"/>
    <property type="match status" value="1"/>
</dbReference>
<dbReference type="PROSITE" id="PS50887">
    <property type="entry name" value="GGDEF"/>
    <property type="match status" value="1"/>
</dbReference>
<feature type="domain" description="GGDEF" evidence="2">
    <location>
        <begin position="254"/>
        <end position="385"/>
    </location>
</feature>
<dbReference type="NCBIfam" id="TIGR00254">
    <property type="entry name" value="GGDEF"/>
    <property type="match status" value="1"/>
</dbReference>
<proteinExistence type="predicted"/>
<dbReference type="PANTHER" id="PTHR33121">
    <property type="entry name" value="CYCLIC DI-GMP PHOSPHODIESTERASE PDEF"/>
    <property type="match status" value="1"/>
</dbReference>